<keyword evidence="1" id="KW-0472">Membrane</keyword>
<sequence>MSHFRFVTKYKNYTVFKFCTSNETREPSRCIKLTLMWQNILIMEFYILVGLLLLGVVLLVFALRRPLILHSLLVFFVTAYFTTIIGVIVVEEKMIEYPVSFLDHYFDSSLLFEYFLFPIVNIYFYQMTYESQWIGVIVKATLLSAILTLIEYLFEVFTDLIEYHTWTWVLSFIGMFLFLLSMRGLMGMIRNFSR</sequence>
<accession>A0A1H0Q520</accession>
<feature type="transmembrane region" description="Helical" evidence="1">
    <location>
        <begin position="72"/>
        <end position="90"/>
    </location>
</feature>
<protein>
    <submittedName>
        <fullName evidence="2">Uncharacterized protein</fullName>
    </submittedName>
</protein>
<keyword evidence="1" id="KW-0812">Transmembrane</keyword>
<dbReference type="Proteomes" id="UP000199159">
    <property type="component" value="Unassembled WGS sequence"/>
</dbReference>
<keyword evidence="1" id="KW-1133">Transmembrane helix</keyword>
<evidence type="ECO:0000313" key="2">
    <source>
        <dbReference type="EMBL" id="SDP11719.1"/>
    </source>
</evidence>
<feature type="transmembrane region" description="Helical" evidence="1">
    <location>
        <begin position="166"/>
        <end position="186"/>
    </location>
</feature>
<dbReference type="NCBIfam" id="NF041644">
    <property type="entry name" value="CBO0543_fam"/>
    <property type="match status" value="1"/>
</dbReference>
<dbReference type="InterPro" id="IPR048147">
    <property type="entry name" value="CBO0543-like"/>
</dbReference>
<feature type="transmembrane region" description="Helical" evidence="1">
    <location>
        <begin position="133"/>
        <end position="154"/>
    </location>
</feature>
<proteinExistence type="predicted"/>
<feature type="transmembrane region" description="Helical" evidence="1">
    <location>
        <begin position="110"/>
        <end position="126"/>
    </location>
</feature>
<name>A0A1H0Q520_9BACI</name>
<reference evidence="3" key="1">
    <citation type="submission" date="2016-10" db="EMBL/GenBank/DDBJ databases">
        <authorList>
            <person name="Varghese N."/>
            <person name="Submissions S."/>
        </authorList>
    </citation>
    <scope>NUCLEOTIDE SEQUENCE [LARGE SCALE GENOMIC DNA]</scope>
    <source>
        <strain evidence="3">IBRC-M10078</strain>
    </source>
</reference>
<gene>
    <name evidence="2" type="ORF">SAMN05216565_101574</name>
</gene>
<feature type="transmembrane region" description="Helical" evidence="1">
    <location>
        <begin position="45"/>
        <end position="63"/>
    </location>
</feature>
<dbReference type="AlphaFoldDB" id="A0A1H0Q520"/>
<evidence type="ECO:0000256" key="1">
    <source>
        <dbReference type="SAM" id="Phobius"/>
    </source>
</evidence>
<organism evidence="2 3">
    <name type="scientific">Litchfieldia salsa</name>
    <dbReference type="NCBI Taxonomy" id="930152"/>
    <lineage>
        <taxon>Bacteria</taxon>
        <taxon>Bacillati</taxon>
        <taxon>Bacillota</taxon>
        <taxon>Bacilli</taxon>
        <taxon>Bacillales</taxon>
        <taxon>Bacillaceae</taxon>
        <taxon>Litchfieldia</taxon>
    </lineage>
</organism>
<evidence type="ECO:0000313" key="3">
    <source>
        <dbReference type="Proteomes" id="UP000199159"/>
    </source>
</evidence>
<keyword evidence="3" id="KW-1185">Reference proteome</keyword>
<dbReference type="EMBL" id="FNJU01000001">
    <property type="protein sequence ID" value="SDP11719.1"/>
    <property type="molecule type" value="Genomic_DNA"/>
</dbReference>
<dbReference type="STRING" id="930152.SAMN05216565_101574"/>